<dbReference type="AlphaFoldDB" id="A0A9Q8VBL6"/>
<dbReference type="EMBL" id="CP086357">
    <property type="protein sequence ID" value="UNI19024.1"/>
    <property type="molecule type" value="Genomic_DNA"/>
</dbReference>
<protein>
    <recommendedName>
        <fullName evidence="3">HRQ family protein 2</fullName>
    </recommendedName>
</protein>
<proteinExistence type="predicted"/>
<dbReference type="Pfam" id="PF11927">
    <property type="entry name" value="HODM_asu-like"/>
    <property type="match status" value="1"/>
</dbReference>
<gene>
    <name evidence="1" type="ORF">JDV02_005243</name>
</gene>
<evidence type="ECO:0008006" key="3">
    <source>
        <dbReference type="Google" id="ProtNLM"/>
    </source>
</evidence>
<dbReference type="Proteomes" id="UP000829364">
    <property type="component" value="Chromosome 4"/>
</dbReference>
<dbReference type="RefSeq" id="XP_047842505.1">
    <property type="nucleotide sequence ID" value="XM_047986523.1"/>
</dbReference>
<dbReference type="GeneID" id="72067192"/>
<dbReference type="KEGG" id="ptkz:JDV02_005243"/>
<reference evidence="1" key="1">
    <citation type="submission" date="2021-11" db="EMBL/GenBank/DDBJ databases">
        <title>Purpureocillium_takamizusanense_genome.</title>
        <authorList>
            <person name="Nguyen N.-H."/>
        </authorList>
    </citation>
    <scope>NUCLEOTIDE SEQUENCE</scope>
    <source>
        <strain evidence="1">PT3</strain>
    </source>
</reference>
<dbReference type="OrthoDB" id="5043642at2759"/>
<sequence>MGEHPVSSMRATPRAEPAVRELYEYLAGFYLPKRYPTLFRSHAEGGAEAMLQNLASGEIFPQRAPISTDATMRRLGTLVDEDFMLLMPPPDGAKGGEYTMQAWLVCFTSGFDLPPLLGKPLSSVHAPVPGYEEKLGLSMTRWFDRLEVGRLARRYNWAITMRGGLKLSHGENALYADHETSRQQHQQQQQTDVDISQAHLRTELQHIFRLPSSRAVVLMYKTYLYPLADIRAEGQGPALADAIEGLARGNAPGMAKYKGSKIWGEAVCRFLRS</sequence>
<dbReference type="InterPro" id="IPR021848">
    <property type="entry name" value="HODM_asu-like"/>
</dbReference>
<evidence type="ECO:0000313" key="2">
    <source>
        <dbReference type="Proteomes" id="UP000829364"/>
    </source>
</evidence>
<organism evidence="1 2">
    <name type="scientific">Purpureocillium takamizusanense</name>
    <dbReference type="NCBI Taxonomy" id="2060973"/>
    <lineage>
        <taxon>Eukaryota</taxon>
        <taxon>Fungi</taxon>
        <taxon>Dikarya</taxon>
        <taxon>Ascomycota</taxon>
        <taxon>Pezizomycotina</taxon>
        <taxon>Sordariomycetes</taxon>
        <taxon>Hypocreomycetidae</taxon>
        <taxon>Hypocreales</taxon>
        <taxon>Ophiocordycipitaceae</taxon>
        <taxon>Purpureocillium</taxon>
    </lineage>
</organism>
<name>A0A9Q8VBL6_9HYPO</name>
<evidence type="ECO:0000313" key="1">
    <source>
        <dbReference type="EMBL" id="UNI19024.1"/>
    </source>
</evidence>
<keyword evidence="2" id="KW-1185">Reference proteome</keyword>
<accession>A0A9Q8VBL6</accession>